<evidence type="ECO:0000256" key="8">
    <source>
        <dbReference type="ARBA" id="ARBA00023136"/>
    </source>
</evidence>
<evidence type="ECO:0000256" key="4">
    <source>
        <dbReference type="ARBA" id="ARBA00022692"/>
    </source>
</evidence>
<evidence type="ECO:0000313" key="13">
    <source>
        <dbReference type="EnsemblMetazoa" id="XP_038051825.1"/>
    </source>
</evidence>
<dbReference type="GeneID" id="119724717"/>
<dbReference type="SUPFAM" id="SSF160240">
    <property type="entry name" value="Cation efflux protein cytoplasmic domain-like"/>
    <property type="match status" value="1"/>
</dbReference>
<dbReference type="Pfam" id="PF16916">
    <property type="entry name" value="ZT_dimer"/>
    <property type="match status" value="1"/>
</dbReference>
<dbReference type="Pfam" id="PF01545">
    <property type="entry name" value="Cation_efflux"/>
    <property type="match status" value="1"/>
</dbReference>
<keyword evidence="5" id="KW-0862">Zinc</keyword>
<dbReference type="SUPFAM" id="SSF161111">
    <property type="entry name" value="Cation efflux protein transmembrane domain-like"/>
    <property type="match status" value="1"/>
</dbReference>
<dbReference type="GO" id="GO:0010043">
    <property type="term" value="P:response to zinc ion"/>
    <property type="evidence" value="ECO:0007669"/>
    <property type="project" value="TreeGrafter"/>
</dbReference>
<dbReference type="Gene3D" id="1.20.1510.10">
    <property type="entry name" value="Cation efflux protein transmembrane domain"/>
    <property type="match status" value="1"/>
</dbReference>
<feature type="transmembrane region" description="Helical" evidence="10">
    <location>
        <begin position="81"/>
        <end position="98"/>
    </location>
</feature>
<dbReference type="InterPro" id="IPR036837">
    <property type="entry name" value="Cation_efflux_CTD_sf"/>
</dbReference>
<dbReference type="Proteomes" id="UP000887568">
    <property type="component" value="Unplaced"/>
</dbReference>
<feature type="compositionally biased region" description="Basic and acidic residues" evidence="9">
    <location>
        <begin position="1"/>
        <end position="10"/>
    </location>
</feature>
<evidence type="ECO:0000256" key="5">
    <source>
        <dbReference type="ARBA" id="ARBA00022906"/>
    </source>
</evidence>
<keyword evidence="7" id="KW-0406">Ion transport</keyword>
<keyword evidence="4 10" id="KW-0812">Transmembrane</keyword>
<organism evidence="13 14">
    <name type="scientific">Patiria miniata</name>
    <name type="common">Bat star</name>
    <name type="synonym">Asterina miniata</name>
    <dbReference type="NCBI Taxonomy" id="46514"/>
    <lineage>
        <taxon>Eukaryota</taxon>
        <taxon>Metazoa</taxon>
        <taxon>Echinodermata</taxon>
        <taxon>Eleutherozoa</taxon>
        <taxon>Asterozoa</taxon>
        <taxon>Asteroidea</taxon>
        <taxon>Valvatacea</taxon>
        <taxon>Valvatida</taxon>
        <taxon>Asterinidae</taxon>
        <taxon>Patiria</taxon>
    </lineage>
</organism>
<dbReference type="AlphaFoldDB" id="A0A913ZL62"/>
<dbReference type="InterPro" id="IPR027470">
    <property type="entry name" value="Cation_efflux_CTD"/>
</dbReference>
<dbReference type="NCBIfam" id="TIGR01297">
    <property type="entry name" value="CDF"/>
    <property type="match status" value="1"/>
</dbReference>
<proteinExistence type="inferred from homology"/>
<evidence type="ECO:0000259" key="12">
    <source>
        <dbReference type="Pfam" id="PF16916"/>
    </source>
</evidence>
<comment type="similarity">
    <text evidence="2">Belongs to the cation diffusion facilitator (CDF) transporter (TC 2.A.4) family. SLC30A subfamily.</text>
</comment>
<dbReference type="GO" id="GO:0005886">
    <property type="term" value="C:plasma membrane"/>
    <property type="evidence" value="ECO:0007669"/>
    <property type="project" value="TreeGrafter"/>
</dbReference>
<feature type="domain" description="Cation efflux protein transmembrane" evidence="11">
    <location>
        <begin position="48"/>
        <end position="259"/>
    </location>
</feature>
<evidence type="ECO:0000256" key="1">
    <source>
        <dbReference type="ARBA" id="ARBA00004141"/>
    </source>
</evidence>
<keyword evidence="3" id="KW-0813">Transport</keyword>
<dbReference type="PANTHER" id="PTHR11562:SF84">
    <property type="entry name" value="LD05335P"/>
    <property type="match status" value="1"/>
</dbReference>
<evidence type="ECO:0000259" key="11">
    <source>
        <dbReference type="Pfam" id="PF01545"/>
    </source>
</evidence>
<dbReference type="PANTHER" id="PTHR11562">
    <property type="entry name" value="CATION EFFLUX PROTEIN/ ZINC TRANSPORTER"/>
    <property type="match status" value="1"/>
</dbReference>
<evidence type="ECO:0000313" key="14">
    <source>
        <dbReference type="Proteomes" id="UP000887568"/>
    </source>
</evidence>
<name>A0A913ZL62_PATMI</name>
<comment type="subcellular location">
    <subcellularLocation>
        <location evidence="1">Membrane</location>
        <topology evidence="1">Multi-pass membrane protein</topology>
    </subcellularLocation>
</comment>
<feature type="transmembrane region" description="Helical" evidence="10">
    <location>
        <begin position="149"/>
        <end position="170"/>
    </location>
</feature>
<evidence type="ECO:0000256" key="6">
    <source>
        <dbReference type="ARBA" id="ARBA00022989"/>
    </source>
</evidence>
<dbReference type="EnsemblMetazoa" id="XM_038195897.1">
    <property type="protein sequence ID" value="XP_038051825.1"/>
    <property type="gene ID" value="LOC119724717"/>
</dbReference>
<keyword evidence="14" id="KW-1185">Reference proteome</keyword>
<evidence type="ECO:0000256" key="7">
    <source>
        <dbReference type="ARBA" id="ARBA00023065"/>
    </source>
</evidence>
<feature type="domain" description="Cation efflux protein cytoplasmic" evidence="12">
    <location>
        <begin position="264"/>
        <end position="341"/>
    </location>
</feature>
<dbReference type="InterPro" id="IPR050681">
    <property type="entry name" value="CDF/SLC30A"/>
</dbReference>
<dbReference type="OMA" id="LTHGWHR"/>
<feature type="transmembrane region" description="Helical" evidence="10">
    <location>
        <begin position="48"/>
        <end position="69"/>
    </location>
</feature>
<keyword evidence="5" id="KW-0864">Zinc transport</keyword>
<feature type="region of interest" description="Disordered" evidence="9">
    <location>
        <begin position="1"/>
        <end position="21"/>
    </location>
</feature>
<evidence type="ECO:0000256" key="3">
    <source>
        <dbReference type="ARBA" id="ARBA00022448"/>
    </source>
</evidence>
<feature type="transmembrane region" description="Helical" evidence="10">
    <location>
        <begin position="230"/>
        <end position="251"/>
    </location>
</feature>
<dbReference type="OrthoDB" id="9944568at2759"/>
<dbReference type="InterPro" id="IPR058533">
    <property type="entry name" value="Cation_efflux_TM"/>
</dbReference>
<dbReference type="RefSeq" id="XP_038051825.1">
    <property type="nucleotide sequence ID" value="XM_038195897.1"/>
</dbReference>
<evidence type="ECO:0000256" key="9">
    <source>
        <dbReference type="SAM" id="MobiDB-lite"/>
    </source>
</evidence>
<feature type="transmembrane region" description="Helical" evidence="10">
    <location>
        <begin position="205"/>
        <end position="224"/>
    </location>
</feature>
<dbReference type="GO" id="GO:0005385">
    <property type="term" value="F:zinc ion transmembrane transporter activity"/>
    <property type="evidence" value="ECO:0007669"/>
    <property type="project" value="TreeGrafter"/>
</dbReference>
<keyword evidence="8 10" id="KW-0472">Membrane</keyword>
<evidence type="ECO:0000256" key="2">
    <source>
        <dbReference type="ARBA" id="ARBA00008873"/>
    </source>
</evidence>
<reference evidence="13" key="1">
    <citation type="submission" date="2022-11" db="UniProtKB">
        <authorList>
            <consortium name="EnsemblMetazoa"/>
        </authorList>
    </citation>
    <scope>IDENTIFICATION</scope>
</reference>
<protein>
    <submittedName>
        <fullName evidence="13">Uncharacterized protein</fullName>
    </submittedName>
</protein>
<sequence>MGGSKRRDEMLLNSGPDDENGYGTVDGEHGAQLHLARHEVLQRARNRLLIAAVLSLMVMVAEIVGGYLADSLAVVTDAAHMLVDFLGFIIALLAICLARKQPSQRLTHGWHRAEIIGALFSVLIIWVMTGVLIYLGIKRAMTDRLEIDANIMIITASIGLTINFILGFILHFKCERGNIMPTVSVLEASYTEHQSMNLRAATLHVIGDIIQSLSILIGAIVLYIRPDLTIIDPILTIIFSVVVFLTTCRLFRDIMTILMEAKPTSIDFADARRRLVEIDGVEGVHSLRIWSLTSGVHVITVHLVIATLYDGEPVNARGILKEARHILETKFGVLYSTVQIEYSDDGMAFLCARTPGPSD</sequence>
<accession>A0A913ZL62</accession>
<keyword evidence="6 10" id="KW-1133">Transmembrane helix</keyword>
<evidence type="ECO:0000256" key="10">
    <source>
        <dbReference type="SAM" id="Phobius"/>
    </source>
</evidence>
<dbReference type="InterPro" id="IPR002524">
    <property type="entry name" value="Cation_efflux"/>
</dbReference>
<feature type="transmembrane region" description="Helical" evidence="10">
    <location>
        <begin position="118"/>
        <end position="137"/>
    </location>
</feature>
<dbReference type="InterPro" id="IPR027469">
    <property type="entry name" value="Cation_efflux_TMD_sf"/>
</dbReference>